<dbReference type="RefSeq" id="XP_001319178.1">
    <property type="nucleotide sequence ID" value="XM_001319143.1"/>
</dbReference>
<keyword evidence="2" id="KW-1185">Reference proteome</keyword>
<evidence type="ECO:0000313" key="2">
    <source>
        <dbReference type="Proteomes" id="UP000001542"/>
    </source>
</evidence>
<dbReference type="SMR" id="A2EK62"/>
<organism evidence="1 2">
    <name type="scientific">Trichomonas vaginalis (strain ATCC PRA-98 / G3)</name>
    <dbReference type="NCBI Taxonomy" id="412133"/>
    <lineage>
        <taxon>Eukaryota</taxon>
        <taxon>Metamonada</taxon>
        <taxon>Parabasalia</taxon>
        <taxon>Trichomonadida</taxon>
        <taxon>Trichomonadidae</taxon>
        <taxon>Trichomonas</taxon>
    </lineage>
</organism>
<dbReference type="VEuPathDB" id="TrichDB:TVAG_099950"/>
<proteinExistence type="predicted"/>
<name>A2EK62_TRIV3</name>
<dbReference type="AlphaFoldDB" id="A2EK62"/>
<sequence length="174" mass="19421">MSSPPNPVKILRVVISSNISGTVLAEKSIDWRYTTEHVTIAKLCQVLLQLSTEFDDGTVQFASFEPQENEPPASSRLASQNSETRYLNLGLLLKDDIITAVFYKINADKRQPEHADFISQVSQKIHAAFAAKHLKLHQSLRETLEKIVQEKATMPPDAAAQFASFSDEIPSFVH</sequence>
<dbReference type="KEGG" id="tva:4764838"/>
<dbReference type="OrthoDB" id="10267032at2759"/>
<gene>
    <name evidence="1" type="ORF">TVAG_099950</name>
</gene>
<accession>A2EK62</accession>
<reference evidence="1" key="1">
    <citation type="submission" date="2006-10" db="EMBL/GenBank/DDBJ databases">
        <authorList>
            <person name="Amadeo P."/>
            <person name="Zhao Q."/>
            <person name="Wortman J."/>
            <person name="Fraser-Liggett C."/>
            <person name="Carlton J."/>
        </authorList>
    </citation>
    <scope>NUCLEOTIDE SEQUENCE</scope>
    <source>
        <strain evidence="1">G3</strain>
    </source>
</reference>
<protein>
    <submittedName>
        <fullName evidence="1">Uncharacterized protein</fullName>
    </submittedName>
</protein>
<evidence type="ECO:0000313" key="1">
    <source>
        <dbReference type="EMBL" id="EAY06955.1"/>
    </source>
</evidence>
<reference evidence="1" key="2">
    <citation type="journal article" date="2007" name="Science">
        <title>Draft genome sequence of the sexually transmitted pathogen Trichomonas vaginalis.</title>
        <authorList>
            <person name="Carlton J.M."/>
            <person name="Hirt R.P."/>
            <person name="Silva J.C."/>
            <person name="Delcher A.L."/>
            <person name="Schatz M."/>
            <person name="Zhao Q."/>
            <person name="Wortman J.R."/>
            <person name="Bidwell S.L."/>
            <person name="Alsmark U.C.M."/>
            <person name="Besteiro S."/>
            <person name="Sicheritz-Ponten T."/>
            <person name="Noel C.J."/>
            <person name="Dacks J.B."/>
            <person name="Foster P.G."/>
            <person name="Simillion C."/>
            <person name="Van de Peer Y."/>
            <person name="Miranda-Saavedra D."/>
            <person name="Barton G.J."/>
            <person name="Westrop G.D."/>
            <person name="Mueller S."/>
            <person name="Dessi D."/>
            <person name="Fiori P.L."/>
            <person name="Ren Q."/>
            <person name="Paulsen I."/>
            <person name="Zhang H."/>
            <person name="Bastida-Corcuera F.D."/>
            <person name="Simoes-Barbosa A."/>
            <person name="Brown M.T."/>
            <person name="Hayes R.D."/>
            <person name="Mukherjee M."/>
            <person name="Okumura C.Y."/>
            <person name="Schneider R."/>
            <person name="Smith A.J."/>
            <person name="Vanacova S."/>
            <person name="Villalvazo M."/>
            <person name="Haas B.J."/>
            <person name="Pertea M."/>
            <person name="Feldblyum T.V."/>
            <person name="Utterback T.R."/>
            <person name="Shu C.L."/>
            <person name="Osoegawa K."/>
            <person name="de Jong P.J."/>
            <person name="Hrdy I."/>
            <person name="Horvathova L."/>
            <person name="Zubacova Z."/>
            <person name="Dolezal P."/>
            <person name="Malik S.B."/>
            <person name="Logsdon J.M. Jr."/>
            <person name="Henze K."/>
            <person name="Gupta A."/>
            <person name="Wang C.C."/>
            <person name="Dunne R.L."/>
            <person name="Upcroft J.A."/>
            <person name="Upcroft P."/>
            <person name="White O."/>
            <person name="Salzberg S.L."/>
            <person name="Tang P."/>
            <person name="Chiu C.-H."/>
            <person name="Lee Y.-S."/>
            <person name="Embley T.M."/>
            <person name="Coombs G.H."/>
            <person name="Mottram J.C."/>
            <person name="Tachezy J."/>
            <person name="Fraser-Liggett C.M."/>
            <person name="Johnson P.J."/>
        </authorList>
    </citation>
    <scope>NUCLEOTIDE SEQUENCE [LARGE SCALE GENOMIC DNA]</scope>
    <source>
        <strain evidence="1">G3</strain>
    </source>
</reference>
<dbReference type="Proteomes" id="UP000001542">
    <property type="component" value="Unassembled WGS sequence"/>
</dbReference>
<dbReference type="EMBL" id="DS113411">
    <property type="protein sequence ID" value="EAY06955.1"/>
    <property type="molecule type" value="Genomic_DNA"/>
</dbReference>
<dbReference type="InParanoid" id="A2EK62"/>
<dbReference type="VEuPathDB" id="TrichDB:TVAGG3_0838350"/>